<dbReference type="AlphaFoldDB" id="A0AAE1QFH6"/>
<evidence type="ECO:0000313" key="2">
    <source>
        <dbReference type="Proteomes" id="UP001292094"/>
    </source>
</evidence>
<organism evidence="1 2">
    <name type="scientific">Petrolisthes manimaculis</name>
    <dbReference type="NCBI Taxonomy" id="1843537"/>
    <lineage>
        <taxon>Eukaryota</taxon>
        <taxon>Metazoa</taxon>
        <taxon>Ecdysozoa</taxon>
        <taxon>Arthropoda</taxon>
        <taxon>Crustacea</taxon>
        <taxon>Multicrustacea</taxon>
        <taxon>Malacostraca</taxon>
        <taxon>Eumalacostraca</taxon>
        <taxon>Eucarida</taxon>
        <taxon>Decapoda</taxon>
        <taxon>Pleocyemata</taxon>
        <taxon>Anomura</taxon>
        <taxon>Galatheoidea</taxon>
        <taxon>Porcellanidae</taxon>
        <taxon>Petrolisthes</taxon>
    </lineage>
</organism>
<reference evidence="1" key="1">
    <citation type="submission" date="2023-11" db="EMBL/GenBank/DDBJ databases">
        <title>Genome assemblies of two species of porcelain crab, Petrolisthes cinctipes and Petrolisthes manimaculis (Anomura: Porcellanidae).</title>
        <authorList>
            <person name="Angst P."/>
        </authorList>
    </citation>
    <scope>NUCLEOTIDE SEQUENCE</scope>
    <source>
        <strain evidence="1">PB745_02</strain>
        <tissue evidence="1">Gill</tissue>
    </source>
</reference>
<dbReference type="EMBL" id="JAWZYT010000264">
    <property type="protein sequence ID" value="KAK4325741.1"/>
    <property type="molecule type" value="Genomic_DNA"/>
</dbReference>
<sequence length="146" mass="16689">MVIFSATDDLRFLAQSRHWFGDGTFKVTPEIAELRPTLSIGVFQLDDFGQDANMTQTKLSKLVAHARQLREAARCVMVVVMSDDLNFLTIFAESALKGRLLVWSTRLLVFSRLLRENLMELFSSHWAFSMTNSMLINADLFVNNLR</sequence>
<gene>
    <name evidence="1" type="ORF">Pmani_003684</name>
</gene>
<name>A0AAE1QFH6_9EUCA</name>
<evidence type="ECO:0000313" key="1">
    <source>
        <dbReference type="EMBL" id="KAK4325741.1"/>
    </source>
</evidence>
<comment type="caution">
    <text evidence="1">The sequence shown here is derived from an EMBL/GenBank/DDBJ whole genome shotgun (WGS) entry which is preliminary data.</text>
</comment>
<protein>
    <submittedName>
        <fullName evidence="1">Uncharacterized protein</fullName>
    </submittedName>
</protein>
<dbReference type="Proteomes" id="UP001292094">
    <property type="component" value="Unassembled WGS sequence"/>
</dbReference>
<accession>A0AAE1QFH6</accession>
<keyword evidence="2" id="KW-1185">Reference proteome</keyword>
<proteinExistence type="predicted"/>